<dbReference type="SUPFAM" id="SSF48452">
    <property type="entry name" value="TPR-like"/>
    <property type="match status" value="1"/>
</dbReference>
<reference evidence="8 9" key="1">
    <citation type="submission" date="2020-10" db="EMBL/GenBank/DDBJ databases">
        <title>The Coptis chinensis genome and diversification of protoberbering-type alkaloids.</title>
        <authorList>
            <person name="Wang B."/>
            <person name="Shu S."/>
            <person name="Song C."/>
            <person name="Liu Y."/>
        </authorList>
    </citation>
    <scope>NUCLEOTIDE SEQUENCE [LARGE SCALE GENOMIC DNA]</scope>
    <source>
        <strain evidence="8">HL-2020</strain>
        <tissue evidence="8">Leaf</tissue>
    </source>
</reference>
<name>A0A835LFZ1_9MAGN</name>
<dbReference type="InterPro" id="IPR056907">
    <property type="entry name" value="UTP6_C"/>
</dbReference>
<dbReference type="InterPro" id="IPR003107">
    <property type="entry name" value="HAT"/>
</dbReference>
<keyword evidence="5" id="KW-0539">Nucleus</keyword>
<evidence type="ECO:0000313" key="8">
    <source>
        <dbReference type="EMBL" id="KAF9590424.1"/>
    </source>
</evidence>
<dbReference type="EMBL" id="JADFTS010000009">
    <property type="protein sequence ID" value="KAF9590424.1"/>
    <property type="molecule type" value="Genomic_DNA"/>
</dbReference>
<dbReference type="GO" id="GO:0032040">
    <property type="term" value="C:small-subunit processome"/>
    <property type="evidence" value="ECO:0007669"/>
    <property type="project" value="TreeGrafter"/>
</dbReference>
<accession>A0A835LFZ1</accession>
<dbReference type="GO" id="GO:0030515">
    <property type="term" value="F:snoRNA binding"/>
    <property type="evidence" value="ECO:0007669"/>
    <property type="project" value="InterPro"/>
</dbReference>
<dbReference type="Gene3D" id="1.25.40.10">
    <property type="entry name" value="Tetratricopeptide repeat domain"/>
    <property type="match status" value="1"/>
</dbReference>
<dbReference type="PANTHER" id="PTHR23271">
    <property type="entry name" value="HEPATOCELLULAR CARCINOMA-ASSOCIATED ANTIGEN 66"/>
    <property type="match status" value="1"/>
</dbReference>
<dbReference type="AlphaFoldDB" id="A0A835LFZ1"/>
<dbReference type="InterPro" id="IPR011990">
    <property type="entry name" value="TPR-like_helical_dom_sf"/>
</dbReference>
<evidence type="ECO:0008006" key="10">
    <source>
        <dbReference type="Google" id="ProtNLM"/>
    </source>
</evidence>
<dbReference type="PANTHER" id="PTHR23271:SF1">
    <property type="entry name" value="U3 SMALL NUCLEOLAR RNA-ASSOCIATED PROTEIN 6 HOMOLOG"/>
    <property type="match status" value="1"/>
</dbReference>
<proteinExistence type="inferred from homology"/>
<dbReference type="SMART" id="SM00386">
    <property type="entry name" value="HAT"/>
    <property type="match status" value="3"/>
</dbReference>
<comment type="caution">
    <text evidence="8">The sequence shown here is derived from an EMBL/GenBank/DDBJ whole genome shotgun (WGS) entry which is preliminary data.</text>
</comment>
<dbReference type="InterPro" id="IPR055347">
    <property type="entry name" value="UTP6_N"/>
</dbReference>
<dbReference type="Proteomes" id="UP000631114">
    <property type="component" value="Unassembled WGS sequence"/>
</dbReference>
<feature type="domain" description="U3 small nucleolar RNA-associated protein 6 N-terminal" evidence="6">
    <location>
        <begin position="9"/>
        <end position="81"/>
    </location>
</feature>
<evidence type="ECO:0000313" key="9">
    <source>
        <dbReference type="Proteomes" id="UP000631114"/>
    </source>
</evidence>
<keyword evidence="9" id="KW-1185">Reference proteome</keyword>
<dbReference type="InterPro" id="IPR013949">
    <property type="entry name" value="Utp6"/>
</dbReference>
<keyword evidence="3" id="KW-0698">rRNA processing</keyword>
<evidence type="ECO:0000256" key="5">
    <source>
        <dbReference type="ARBA" id="ARBA00023242"/>
    </source>
</evidence>
<dbReference type="Pfam" id="PF24892">
    <property type="entry name" value="UTP6_C"/>
    <property type="match status" value="1"/>
</dbReference>
<gene>
    <name evidence="8" type="ORF">IFM89_035259</name>
</gene>
<evidence type="ECO:0000259" key="7">
    <source>
        <dbReference type="Pfam" id="PF24892"/>
    </source>
</evidence>
<dbReference type="GO" id="GO:0034388">
    <property type="term" value="C:Pwp2p-containing subcomplex of 90S preribosome"/>
    <property type="evidence" value="ECO:0007669"/>
    <property type="project" value="TreeGrafter"/>
</dbReference>
<evidence type="ECO:0000256" key="4">
    <source>
        <dbReference type="ARBA" id="ARBA00022737"/>
    </source>
</evidence>
<comment type="subcellular location">
    <subcellularLocation>
        <location evidence="1">Nucleus</location>
        <location evidence="1">Nucleolus</location>
    </subcellularLocation>
</comment>
<sequence length="454" mass="53255">MADIVQYRLEQMVDELDDLEKKGIFTRLEINEIVKKRRNFEYKLKRPSPLKQDFLSFIEYEKQLDTLRRLRKRVVVRDLGNKKIKRSVSDTSCVVRILRVFRLVTMRFKGDVGLWYQYMEFCRQHGHGRMKTVLAQVLRFHPNVPGLWMYAAGWEFDHNLNVASARNLMQRGLRACPNSEDLWVEYLRMELVYLNKLKARKSLLGEDKGLLTRDNKDSDDERWEDENKDLFMALDEGKTNADGSDEESENKLDVFREHASKIIQTVYSGAVEALPSSMNLRKRFLELLGNLDLTDSDNLREEILNGMRKDFAKFPEYWDWLSRLQIFDNMKTKKMTMEELRPELDEAVGIYEEALKYVPSAKMLSLYAKFWMDVISPEGDDSQISGSAPSNFAVEFLSDLLKVYEKAESMGCMTEDLAYQYISLYLRVGRLEEARTMAKGFAMENFPEQRSYGF</sequence>
<evidence type="ECO:0000259" key="6">
    <source>
        <dbReference type="Pfam" id="PF08640"/>
    </source>
</evidence>
<evidence type="ECO:0000256" key="3">
    <source>
        <dbReference type="ARBA" id="ARBA00022552"/>
    </source>
</evidence>
<dbReference type="Pfam" id="PF08640">
    <property type="entry name" value="U3_assoc_6"/>
    <property type="match status" value="1"/>
</dbReference>
<dbReference type="OrthoDB" id="28112at2759"/>
<dbReference type="GO" id="GO:0000462">
    <property type="term" value="P:maturation of SSU-rRNA from tricistronic rRNA transcript (SSU-rRNA, 5.8S rRNA, LSU-rRNA)"/>
    <property type="evidence" value="ECO:0007669"/>
    <property type="project" value="InterPro"/>
</dbReference>
<comment type="similarity">
    <text evidence="2">Belongs to the UTP6 family.</text>
</comment>
<evidence type="ECO:0000256" key="1">
    <source>
        <dbReference type="ARBA" id="ARBA00004604"/>
    </source>
</evidence>
<protein>
    <recommendedName>
        <fullName evidence="10">U3 small nucleolar RNA-associated protein 6 homolog</fullName>
    </recommendedName>
</protein>
<organism evidence="8 9">
    <name type="scientific">Coptis chinensis</name>
    <dbReference type="NCBI Taxonomy" id="261450"/>
    <lineage>
        <taxon>Eukaryota</taxon>
        <taxon>Viridiplantae</taxon>
        <taxon>Streptophyta</taxon>
        <taxon>Embryophyta</taxon>
        <taxon>Tracheophyta</taxon>
        <taxon>Spermatophyta</taxon>
        <taxon>Magnoliopsida</taxon>
        <taxon>Ranunculales</taxon>
        <taxon>Ranunculaceae</taxon>
        <taxon>Coptidoideae</taxon>
        <taxon>Coptis</taxon>
    </lineage>
</organism>
<feature type="domain" description="U3 small nucleolar RNA-associated protein 6 homolog C-terminal" evidence="7">
    <location>
        <begin position="347"/>
        <end position="439"/>
    </location>
</feature>
<keyword evidence="4" id="KW-0677">Repeat</keyword>
<evidence type="ECO:0000256" key="2">
    <source>
        <dbReference type="ARBA" id="ARBA00010734"/>
    </source>
</evidence>